<evidence type="ECO:0000313" key="20">
    <source>
        <dbReference type="Proteomes" id="UP000308901"/>
    </source>
</evidence>
<feature type="binding site" evidence="14">
    <location>
        <position position="201"/>
    </location>
    <ligand>
        <name>NAD(+)</name>
        <dbReference type="ChEBI" id="CHEBI:57540"/>
    </ligand>
</feature>
<dbReference type="GO" id="GO:0006103">
    <property type="term" value="P:2-oxoglutarate metabolic process"/>
    <property type="evidence" value="ECO:0007669"/>
    <property type="project" value="TreeGrafter"/>
</dbReference>
<comment type="similarity">
    <text evidence="2 16">Belongs to the class-I pyridine nucleotide-disulfide oxidoreductase family.</text>
</comment>
<evidence type="ECO:0000313" key="19">
    <source>
        <dbReference type="EMBL" id="TLP39197.1"/>
    </source>
</evidence>
<sequence>MYDVIVIGAGPAGYEVASLLGSGGKSVCVIEKDEKHVGGTCLNWGCIPAKNFLESAIFVKKAKYFESCGVDISINGFDMSKLKANTCRLICDTKTGVFNMLKKGKVEIKYGTASFIDENTIKVSNNKNSEELTATNFVIASGSSHREHPLLKLDGKNIISSKEVFELDSLPESILIVGGGAIGCEFATFFNSLGTKTHIAEFTPKLLPAEDDDLGRTIKREFERDGIKVDVKANITSFEVKENGVEVILDTGKKQEVLTFEKILVSIGRVPNSKALNLEVANIKSDRDFVEVDENLKSISNDKIYAIGDVIKTPALAHVAFHEAKRVAQQILGQEVFTQKAIFPSVTFCSPQVASIGVSEAKLKEEGVPFKAKKVFFKPNAKAKIKGDDSGFIKILYNTENNKILGASIIGNDATELIHEFLVAINSNLTMDDLSKMIFAHPTLSESILEAVTH</sequence>
<dbReference type="PRINTS" id="PR00368">
    <property type="entry name" value="FADPNR"/>
</dbReference>
<keyword evidence="7 14" id="KW-0274">FAD</keyword>
<keyword evidence="9 14" id="KW-0520">NAD</keyword>
<dbReference type="RefSeq" id="WP_138151781.1">
    <property type="nucleotide sequence ID" value="NZ_VANU01000002.1"/>
</dbReference>
<dbReference type="Gene3D" id="3.30.390.30">
    <property type="match status" value="1"/>
</dbReference>
<organism evidence="19 20">
    <name type="scientific">Arcobacter arenosus</name>
    <dbReference type="NCBI Taxonomy" id="2576037"/>
    <lineage>
        <taxon>Bacteria</taxon>
        <taxon>Pseudomonadati</taxon>
        <taxon>Campylobacterota</taxon>
        <taxon>Epsilonproteobacteria</taxon>
        <taxon>Campylobacterales</taxon>
        <taxon>Arcobacteraceae</taxon>
        <taxon>Arcobacter</taxon>
    </lineage>
</organism>
<evidence type="ECO:0000256" key="7">
    <source>
        <dbReference type="ARBA" id="ARBA00022827"/>
    </source>
</evidence>
<dbReference type="Pfam" id="PF07992">
    <property type="entry name" value="Pyr_redox_2"/>
    <property type="match status" value="1"/>
</dbReference>
<evidence type="ECO:0000259" key="18">
    <source>
        <dbReference type="Pfam" id="PF07992"/>
    </source>
</evidence>
<evidence type="ECO:0000256" key="2">
    <source>
        <dbReference type="ARBA" id="ARBA00007532"/>
    </source>
</evidence>
<dbReference type="InterPro" id="IPR012999">
    <property type="entry name" value="Pyr_OxRdtase_I_AS"/>
</dbReference>
<evidence type="ECO:0000256" key="13">
    <source>
        <dbReference type="PIRSR" id="PIRSR000350-2"/>
    </source>
</evidence>
<evidence type="ECO:0000256" key="15">
    <source>
        <dbReference type="PIRSR" id="PIRSR000350-4"/>
    </source>
</evidence>
<dbReference type="InterPro" id="IPR006258">
    <property type="entry name" value="Lipoamide_DH"/>
</dbReference>
<dbReference type="InterPro" id="IPR023753">
    <property type="entry name" value="FAD/NAD-binding_dom"/>
</dbReference>
<dbReference type="EMBL" id="VANU01000002">
    <property type="protein sequence ID" value="TLP39197.1"/>
    <property type="molecule type" value="Genomic_DNA"/>
</dbReference>
<gene>
    <name evidence="19" type="primary">lpdA</name>
    <name evidence="19" type="ORF">FDK22_04815</name>
</gene>
<keyword evidence="11 16" id="KW-0676">Redox-active center</keyword>
<dbReference type="Pfam" id="PF02852">
    <property type="entry name" value="Pyr_redox_dim"/>
    <property type="match status" value="1"/>
</dbReference>
<evidence type="ECO:0000256" key="3">
    <source>
        <dbReference type="ARBA" id="ARBA00012608"/>
    </source>
</evidence>
<feature type="active site" description="Proton acceptor" evidence="13">
    <location>
        <position position="441"/>
    </location>
</feature>
<name>A0A5R8Y1I4_9BACT</name>
<evidence type="ECO:0000259" key="17">
    <source>
        <dbReference type="Pfam" id="PF02852"/>
    </source>
</evidence>
<feature type="binding site" evidence="14">
    <location>
        <begin position="178"/>
        <end position="185"/>
    </location>
    <ligand>
        <name>NAD(+)</name>
        <dbReference type="ChEBI" id="CHEBI:57540"/>
    </ligand>
</feature>
<keyword evidence="20" id="KW-1185">Reference proteome</keyword>
<dbReference type="SUPFAM" id="SSF51905">
    <property type="entry name" value="FAD/NAD(P)-binding domain"/>
    <property type="match status" value="1"/>
</dbReference>
<keyword evidence="6 16" id="KW-0285">Flavoprotein</keyword>
<evidence type="ECO:0000256" key="11">
    <source>
        <dbReference type="ARBA" id="ARBA00023284"/>
    </source>
</evidence>
<dbReference type="InterPro" id="IPR036188">
    <property type="entry name" value="FAD/NAD-bd_sf"/>
</dbReference>
<evidence type="ECO:0000256" key="1">
    <source>
        <dbReference type="ARBA" id="ARBA00004496"/>
    </source>
</evidence>
<evidence type="ECO:0000256" key="5">
    <source>
        <dbReference type="ARBA" id="ARBA00022490"/>
    </source>
</evidence>
<evidence type="ECO:0000256" key="4">
    <source>
        <dbReference type="ARBA" id="ARBA00016961"/>
    </source>
</evidence>
<feature type="domain" description="Pyridine nucleotide-disulphide oxidoreductase dimerisation" evidence="17">
    <location>
        <begin position="344"/>
        <end position="451"/>
    </location>
</feature>
<feature type="binding site" evidence="14">
    <location>
        <position position="50"/>
    </location>
    <ligand>
        <name>FAD</name>
        <dbReference type="ChEBI" id="CHEBI:57692"/>
    </ligand>
</feature>
<keyword evidence="8 16" id="KW-0560">Oxidoreductase</keyword>
<protein>
    <recommendedName>
        <fullName evidence="4 16">Dihydrolipoyl dehydrogenase</fullName>
        <ecNumber evidence="3 16">1.8.1.4</ecNumber>
    </recommendedName>
</protein>
<keyword evidence="14" id="KW-0547">Nucleotide-binding</keyword>
<comment type="catalytic activity">
    <reaction evidence="12 16">
        <text>N(6)-[(R)-dihydrolipoyl]-L-lysyl-[protein] + NAD(+) = N(6)-[(R)-lipoyl]-L-lysyl-[protein] + NADH + H(+)</text>
        <dbReference type="Rhea" id="RHEA:15045"/>
        <dbReference type="Rhea" id="RHEA-COMP:10474"/>
        <dbReference type="Rhea" id="RHEA-COMP:10475"/>
        <dbReference type="ChEBI" id="CHEBI:15378"/>
        <dbReference type="ChEBI" id="CHEBI:57540"/>
        <dbReference type="ChEBI" id="CHEBI:57945"/>
        <dbReference type="ChEBI" id="CHEBI:83099"/>
        <dbReference type="ChEBI" id="CHEBI:83100"/>
        <dbReference type="EC" id="1.8.1.4"/>
    </reaction>
</comment>
<dbReference type="PANTHER" id="PTHR22912:SF217">
    <property type="entry name" value="DIHYDROLIPOYL DEHYDROGENASE"/>
    <property type="match status" value="1"/>
</dbReference>
<dbReference type="GO" id="GO:0005737">
    <property type="term" value="C:cytoplasm"/>
    <property type="evidence" value="ECO:0007669"/>
    <property type="project" value="UniProtKB-SubCell"/>
</dbReference>
<keyword evidence="10" id="KW-1015">Disulfide bond</keyword>
<dbReference type="NCBIfam" id="TIGR01350">
    <property type="entry name" value="lipoamide_DH"/>
    <property type="match status" value="1"/>
</dbReference>
<keyword evidence="5" id="KW-0963">Cytoplasm</keyword>
<dbReference type="InterPro" id="IPR016156">
    <property type="entry name" value="FAD/NAD-linked_Rdtase_dimer_sf"/>
</dbReference>
<accession>A0A5R8Y1I4</accession>
<dbReference type="PROSITE" id="PS00076">
    <property type="entry name" value="PYRIDINE_REDOX_1"/>
    <property type="match status" value="1"/>
</dbReference>
<evidence type="ECO:0000256" key="14">
    <source>
        <dbReference type="PIRSR" id="PIRSR000350-3"/>
    </source>
</evidence>
<evidence type="ECO:0000256" key="16">
    <source>
        <dbReference type="RuleBase" id="RU003692"/>
    </source>
</evidence>
<dbReference type="InterPro" id="IPR050151">
    <property type="entry name" value="Class-I_Pyr_Nuc-Dis_Oxidored"/>
</dbReference>
<comment type="cofactor">
    <cofactor evidence="14 16">
        <name>FAD</name>
        <dbReference type="ChEBI" id="CHEBI:57692"/>
    </cofactor>
    <text evidence="14 16">Binds 1 FAD per subunit.</text>
</comment>
<dbReference type="FunFam" id="3.30.390.30:FF:000001">
    <property type="entry name" value="Dihydrolipoyl dehydrogenase"/>
    <property type="match status" value="1"/>
</dbReference>
<dbReference type="GO" id="GO:0050660">
    <property type="term" value="F:flavin adenine dinucleotide binding"/>
    <property type="evidence" value="ECO:0007669"/>
    <property type="project" value="InterPro"/>
</dbReference>
<dbReference type="SUPFAM" id="SSF55424">
    <property type="entry name" value="FAD/NAD-linked reductases, dimerisation (C-terminal) domain"/>
    <property type="match status" value="1"/>
</dbReference>
<evidence type="ECO:0000256" key="6">
    <source>
        <dbReference type="ARBA" id="ARBA00022630"/>
    </source>
</evidence>
<dbReference type="Gene3D" id="3.50.50.60">
    <property type="entry name" value="FAD/NAD(P)-binding domain"/>
    <property type="match status" value="2"/>
</dbReference>
<comment type="miscellaneous">
    <text evidence="16">The active site is a redox-active disulfide bond.</text>
</comment>
<evidence type="ECO:0000256" key="10">
    <source>
        <dbReference type="ARBA" id="ARBA00023157"/>
    </source>
</evidence>
<evidence type="ECO:0000256" key="9">
    <source>
        <dbReference type="ARBA" id="ARBA00023027"/>
    </source>
</evidence>
<feature type="binding site" evidence="14">
    <location>
        <position position="309"/>
    </location>
    <ligand>
        <name>FAD</name>
        <dbReference type="ChEBI" id="CHEBI:57692"/>
    </ligand>
</feature>
<dbReference type="GO" id="GO:0004148">
    <property type="term" value="F:dihydrolipoyl dehydrogenase (NADH) activity"/>
    <property type="evidence" value="ECO:0007669"/>
    <property type="project" value="UniProtKB-EC"/>
</dbReference>
<dbReference type="InterPro" id="IPR001100">
    <property type="entry name" value="Pyr_nuc-diS_OxRdtase"/>
</dbReference>
<dbReference type="PRINTS" id="PR00411">
    <property type="entry name" value="PNDRDTASEI"/>
</dbReference>
<feature type="domain" description="FAD/NAD(P)-binding" evidence="18">
    <location>
        <begin position="2"/>
        <end position="324"/>
    </location>
</feature>
<feature type="disulfide bond" description="Redox-active" evidence="15">
    <location>
        <begin position="41"/>
        <end position="46"/>
    </location>
</feature>
<comment type="caution">
    <text evidence="19">The sequence shown here is derived from an EMBL/GenBank/DDBJ whole genome shotgun (WGS) entry which is preliminary data.</text>
</comment>
<dbReference type="InterPro" id="IPR004099">
    <property type="entry name" value="Pyr_nucl-diS_OxRdtase_dimer"/>
</dbReference>
<evidence type="ECO:0000256" key="12">
    <source>
        <dbReference type="ARBA" id="ARBA00049187"/>
    </source>
</evidence>
<dbReference type="PIRSF" id="PIRSF000350">
    <property type="entry name" value="Mercury_reductase_MerA"/>
    <property type="match status" value="1"/>
</dbReference>
<dbReference type="Proteomes" id="UP000308901">
    <property type="component" value="Unassembled WGS sequence"/>
</dbReference>
<dbReference type="PANTHER" id="PTHR22912">
    <property type="entry name" value="DISULFIDE OXIDOREDUCTASE"/>
    <property type="match status" value="1"/>
</dbReference>
<evidence type="ECO:0000256" key="8">
    <source>
        <dbReference type="ARBA" id="ARBA00023002"/>
    </source>
</evidence>
<feature type="binding site" evidence="14">
    <location>
        <position position="268"/>
    </location>
    <ligand>
        <name>NAD(+)</name>
        <dbReference type="ChEBI" id="CHEBI:57540"/>
    </ligand>
</feature>
<dbReference type="EC" id="1.8.1.4" evidence="3 16"/>
<proteinExistence type="inferred from homology"/>
<dbReference type="AlphaFoldDB" id="A0A5R8Y1I4"/>
<reference evidence="19 20" key="1">
    <citation type="submission" date="2019-05" db="EMBL/GenBank/DDBJ databases">
        <title>Arcobacter sp. nov., isolated from sea sediment.</title>
        <authorList>
            <person name="Kim W."/>
        </authorList>
    </citation>
    <scope>NUCLEOTIDE SEQUENCE [LARGE SCALE GENOMIC DNA]</scope>
    <source>
        <strain evidence="19 20">CAU 1517</strain>
    </source>
</reference>
<dbReference type="OrthoDB" id="9786429at2"/>
<comment type="subcellular location">
    <subcellularLocation>
        <location evidence="1">Cytoplasm</location>
    </subcellularLocation>
</comment>